<proteinExistence type="inferred from homology"/>
<feature type="region of interest" description="Disordered" evidence="11">
    <location>
        <begin position="970"/>
        <end position="993"/>
    </location>
</feature>
<keyword evidence="5 10" id="KW-0378">Hydrolase</keyword>
<keyword evidence="4 10" id="KW-0547">Nucleotide-binding</keyword>
<feature type="short sequence motif" description="Q motif" evidence="9">
    <location>
        <begin position="204"/>
        <end position="233"/>
    </location>
</feature>
<feature type="region of interest" description="Disordered" evidence="11">
    <location>
        <begin position="491"/>
        <end position="573"/>
    </location>
</feature>
<comment type="caution">
    <text evidence="15">The sequence shown here is derived from an EMBL/GenBank/DDBJ whole genome shotgun (WGS) entry which is preliminary data.</text>
</comment>
<keyword evidence="2" id="KW-0690">Ribosome biogenesis</keyword>
<dbReference type="CDD" id="cd18787">
    <property type="entry name" value="SF2_C_DEAD"/>
    <property type="match status" value="1"/>
</dbReference>
<dbReference type="PROSITE" id="PS51195">
    <property type="entry name" value="Q_MOTIF"/>
    <property type="match status" value="1"/>
</dbReference>
<dbReference type="PROSITE" id="PS51194">
    <property type="entry name" value="HELICASE_CTER"/>
    <property type="match status" value="1"/>
</dbReference>
<evidence type="ECO:0000313" key="16">
    <source>
        <dbReference type="Proteomes" id="UP001527925"/>
    </source>
</evidence>
<comment type="catalytic activity">
    <reaction evidence="10">
        <text>ATP + H2O = ADP + phosphate + H(+)</text>
        <dbReference type="Rhea" id="RHEA:13065"/>
        <dbReference type="ChEBI" id="CHEBI:15377"/>
        <dbReference type="ChEBI" id="CHEBI:15378"/>
        <dbReference type="ChEBI" id="CHEBI:30616"/>
        <dbReference type="ChEBI" id="CHEBI:43474"/>
        <dbReference type="ChEBI" id="CHEBI:456216"/>
        <dbReference type="EC" id="3.6.4.13"/>
    </reaction>
</comment>
<feature type="compositionally biased region" description="Low complexity" evidence="11">
    <location>
        <begin position="86"/>
        <end position="95"/>
    </location>
</feature>
<dbReference type="InterPro" id="IPR000629">
    <property type="entry name" value="RNA-helicase_DEAD-box_CS"/>
</dbReference>
<dbReference type="SUPFAM" id="SSF52540">
    <property type="entry name" value="P-loop containing nucleoside triphosphate hydrolases"/>
    <property type="match status" value="2"/>
</dbReference>
<dbReference type="SMART" id="SM00487">
    <property type="entry name" value="DEXDc"/>
    <property type="match status" value="1"/>
</dbReference>
<comment type="function">
    <text evidence="10">RNA helicase.</text>
</comment>
<accession>A0ABR4ND22</accession>
<keyword evidence="7 10" id="KW-0067">ATP-binding</keyword>
<feature type="domain" description="Helicase ATP-binding" evidence="12">
    <location>
        <begin position="238"/>
        <end position="473"/>
    </location>
</feature>
<feature type="region of interest" description="Disordered" evidence="11">
    <location>
        <begin position="666"/>
        <end position="695"/>
    </location>
</feature>
<dbReference type="InterPro" id="IPR027417">
    <property type="entry name" value="P-loop_NTPase"/>
</dbReference>
<gene>
    <name evidence="15" type="primary">DBP7</name>
    <name evidence="15" type="ORF">HK105_203080</name>
</gene>
<sequence>MDGLMLNLVTDEPDAGAGGGSSGGPAIKRLSAQIKKSSWKARRMEAKRIAHRMSTGPPGGGAAGSQGAPRAQGASSALRAPDQSHGAADGSASAGAGVGARKRPQPDGGAGGFAGKRPRTAGASAGGRSGKAPANGYISSLFSGAADPDEHAEEHDGEHDGENDGEHDEAMHDADEPDSEPAPDAAAAKQDVKQDMASVFGKLESFAGLGVDPLLCRHITDKLGFEQPTLIQKASIATLLDPLHPDAIIQAQTGSGKTLAFLLPILHGLVRSAARQATHATTQHMFARDAGTFAIVLAPTRELAHQISDVLDSLLKYSLHDAQTVIDAALDAQGVPPHKRPTVMYRHWIVSSLVTGGEKKKSEKARLRKGVNILVCTPGRLLDHLKSTDAFDVGNLRWLVLDEADNLLHLGFEETLRETLKLLDVKRKLAVNNRRRTHVPGWPKNRQTILCSATIVAGVKKLAEYALVNPHFIRAANGEVSVSRELPAAEAVEEGATEGGASGDVTASAAQPSAKRAKEPVPAKKRGADSKGGDVEDSDADAPDVAKDDGDDGNDDDDESDGEFGRDILPRPSVPVALKPASALTDANVSDPAAEAASIPKHLKQAYILAPPKLRLVTLVGLLRRITAAAPPSEPLKIIVFLATGDSVDWHFDVFNKALDHKEVAAGDSDDEDAGASAPTGTSPQEMARVRSGARPESLLPRTKLFKLHGSLPHTYRQAAFQGFSSPVATDGAAASVLLCTDVAARGLDLPNVAHVVQYDPPADVRDYIHRIGRTARLGRRGEASLFLMPSELPYLDVLKNLGCSLVATTGVVEELVKHDFGGVLADAGAASAGAKGGKKSRRTFEVVATDLHMAFERYVLATPENVQLAQKAFSSQIRAYATHAASERHIFHIKNLHLGHVAKSFALREAPSGVVGRLGRDALGVKTAARLAGQPVSAGHMKRKAIHMASVAMRSEFADGDVVTLLRKGGGGAAATSTPAASSAARRGKKRQ</sequence>
<dbReference type="PANTHER" id="PTHR24031">
    <property type="entry name" value="RNA HELICASE"/>
    <property type="match status" value="1"/>
</dbReference>
<evidence type="ECO:0000256" key="6">
    <source>
        <dbReference type="ARBA" id="ARBA00022806"/>
    </source>
</evidence>
<keyword evidence="3" id="KW-0698">rRNA processing</keyword>
<dbReference type="EC" id="3.6.4.13" evidence="10"/>
<feature type="region of interest" description="Disordered" evidence="11">
    <location>
        <begin position="1"/>
        <end position="192"/>
    </location>
</feature>
<comment type="subcellular location">
    <subcellularLocation>
        <location evidence="1">Nucleus</location>
        <location evidence="1">Nucleolus</location>
    </subcellularLocation>
</comment>
<dbReference type="GO" id="GO:0003724">
    <property type="term" value="F:RNA helicase activity"/>
    <property type="evidence" value="ECO:0007669"/>
    <property type="project" value="UniProtKB-EC"/>
</dbReference>
<dbReference type="CDD" id="cd17949">
    <property type="entry name" value="DEADc_DDX31"/>
    <property type="match status" value="1"/>
</dbReference>
<feature type="domain" description="Helicase C-terminal" evidence="13">
    <location>
        <begin position="622"/>
        <end position="817"/>
    </location>
</feature>
<dbReference type="InterPro" id="IPR014001">
    <property type="entry name" value="Helicase_ATP-bd"/>
</dbReference>
<name>A0ABR4ND22_9FUNG</name>
<feature type="compositionally biased region" description="Basic and acidic residues" evidence="11">
    <location>
        <begin position="516"/>
        <end position="534"/>
    </location>
</feature>
<evidence type="ECO:0000256" key="5">
    <source>
        <dbReference type="ARBA" id="ARBA00022801"/>
    </source>
</evidence>
<comment type="similarity">
    <text evidence="10">Belongs to the DEAD box helicase family.</text>
</comment>
<dbReference type="InterPro" id="IPR001650">
    <property type="entry name" value="Helicase_C-like"/>
</dbReference>
<dbReference type="Pfam" id="PF00271">
    <property type="entry name" value="Helicase_C"/>
    <property type="match status" value="1"/>
</dbReference>
<feature type="compositionally biased region" description="Acidic residues" evidence="11">
    <location>
        <begin position="549"/>
        <end position="562"/>
    </location>
</feature>
<comment type="domain">
    <text evidence="10">The Q motif is unique to and characteristic of the DEAD box family of RNA helicases and controls ATP binding and hydrolysis.</text>
</comment>
<dbReference type="EMBL" id="JADGIZ020000011">
    <property type="protein sequence ID" value="KAL2917415.1"/>
    <property type="molecule type" value="Genomic_DNA"/>
</dbReference>
<evidence type="ECO:0000256" key="8">
    <source>
        <dbReference type="ARBA" id="ARBA00022884"/>
    </source>
</evidence>
<feature type="compositionally biased region" description="Low complexity" evidence="11">
    <location>
        <begin position="975"/>
        <end position="986"/>
    </location>
</feature>
<dbReference type="InterPro" id="IPR011545">
    <property type="entry name" value="DEAD/DEAH_box_helicase_dom"/>
</dbReference>
<evidence type="ECO:0000259" key="13">
    <source>
        <dbReference type="PROSITE" id="PS51194"/>
    </source>
</evidence>
<dbReference type="PROSITE" id="PS00039">
    <property type="entry name" value="DEAD_ATP_HELICASE"/>
    <property type="match status" value="1"/>
</dbReference>
<dbReference type="PROSITE" id="PS51192">
    <property type="entry name" value="HELICASE_ATP_BIND_1"/>
    <property type="match status" value="1"/>
</dbReference>
<evidence type="ECO:0000256" key="10">
    <source>
        <dbReference type="RuleBase" id="RU365068"/>
    </source>
</evidence>
<dbReference type="Pfam" id="PF00270">
    <property type="entry name" value="DEAD"/>
    <property type="match status" value="1"/>
</dbReference>
<reference evidence="15 16" key="1">
    <citation type="submission" date="2023-09" db="EMBL/GenBank/DDBJ databases">
        <title>Pangenome analysis of Batrachochytrium dendrobatidis and related Chytrids.</title>
        <authorList>
            <person name="Yacoub M.N."/>
            <person name="Stajich J.E."/>
            <person name="James T.Y."/>
        </authorList>
    </citation>
    <scope>NUCLEOTIDE SEQUENCE [LARGE SCALE GENOMIC DNA]</scope>
    <source>
        <strain evidence="15 16">JEL0888</strain>
    </source>
</reference>
<evidence type="ECO:0000256" key="11">
    <source>
        <dbReference type="SAM" id="MobiDB-lite"/>
    </source>
</evidence>
<evidence type="ECO:0000256" key="3">
    <source>
        <dbReference type="ARBA" id="ARBA00022552"/>
    </source>
</evidence>
<feature type="domain" description="DEAD-box RNA helicase Q" evidence="14">
    <location>
        <begin position="204"/>
        <end position="233"/>
    </location>
</feature>
<dbReference type="SMART" id="SM01178">
    <property type="entry name" value="DUF4217"/>
    <property type="match status" value="1"/>
</dbReference>
<protein>
    <recommendedName>
        <fullName evidence="10">ATP-dependent RNA helicase</fullName>
        <ecNumber evidence="10">3.6.4.13</ecNumber>
    </recommendedName>
</protein>
<feature type="compositionally biased region" description="Low complexity" evidence="11">
    <location>
        <begin position="65"/>
        <end position="77"/>
    </location>
</feature>
<evidence type="ECO:0000259" key="14">
    <source>
        <dbReference type="PROSITE" id="PS51195"/>
    </source>
</evidence>
<organism evidence="15 16">
    <name type="scientific">Polyrhizophydium stewartii</name>
    <dbReference type="NCBI Taxonomy" id="2732419"/>
    <lineage>
        <taxon>Eukaryota</taxon>
        <taxon>Fungi</taxon>
        <taxon>Fungi incertae sedis</taxon>
        <taxon>Chytridiomycota</taxon>
        <taxon>Chytridiomycota incertae sedis</taxon>
        <taxon>Chytridiomycetes</taxon>
        <taxon>Rhizophydiales</taxon>
        <taxon>Rhizophydiales incertae sedis</taxon>
        <taxon>Polyrhizophydium</taxon>
    </lineage>
</organism>
<evidence type="ECO:0000256" key="1">
    <source>
        <dbReference type="ARBA" id="ARBA00004604"/>
    </source>
</evidence>
<feature type="compositionally biased region" description="Basic and acidic residues" evidence="11">
    <location>
        <begin position="148"/>
        <end position="174"/>
    </location>
</feature>
<dbReference type="Gene3D" id="3.40.50.300">
    <property type="entry name" value="P-loop containing nucleotide triphosphate hydrolases"/>
    <property type="match status" value="2"/>
</dbReference>
<evidence type="ECO:0000313" key="15">
    <source>
        <dbReference type="EMBL" id="KAL2917415.1"/>
    </source>
</evidence>
<evidence type="ECO:0000256" key="2">
    <source>
        <dbReference type="ARBA" id="ARBA00022517"/>
    </source>
</evidence>
<dbReference type="InterPro" id="IPR014014">
    <property type="entry name" value="RNA_helicase_DEAD_Q_motif"/>
</dbReference>
<dbReference type="GO" id="GO:0016787">
    <property type="term" value="F:hydrolase activity"/>
    <property type="evidence" value="ECO:0007669"/>
    <property type="project" value="UniProtKB-KW"/>
</dbReference>
<keyword evidence="8 10" id="KW-0694">RNA-binding</keyword>
<keyword evidence="16" id="KW-1185">Reference proteome</keyword>
<evidence type="ECO:0000256" key="7">
    <source>
        <dbReference type="ARBA" id="ARBA00022840"/>
    </source>
</evidence>
<dbReference type="SMART" id="SM00490">
    <property type="entry name" value="HELICc"/>
    <property type="match status" value="1"/>
</dbReference>
<keyword evidence="6 10" id="KW-0347">Helicase</keyword>
<evidence type="ECO:0000256" key="4">
    <source>
        <dbReference type="ARBA" id="ARBA00022741"/>
    </source>
</evidence>
<dbReference type="Pfam" id="PF13959">
    <property type="entry name" value="CTE_SPB4"/>
    <property type="match status" value="1"/>
</dbReference>
<dbReference type="InterPro" id="IPR025313">
    <property type="entry name" value="SPB4-like_CTE"/>
</dbReference>
<evidence type="ECO:0000259" key="12">
    <source>
        <dbReference type="PROSITE" id="PS51192"/>
    </source>
</evidence>
<dbReference type="Proteomes" id="UP001527925">
    <property type="component" value="Unassembled WGS sequence"/>
</dbReference>
<evidence type="ECO:0000256" key="9">
    <source>
        <dbReference type="PROSITE-ProRule" id="PRU00552"/>
    </source>
</evidence>